<reference evidence="1" key="2">
    <citation type="journal article" date="2022" name="Microbiol. Resour. Announc.">
        <title>Metagenome Sequencing to Explore Phylogenomics of Terrestrial Cyanobacteria.</title>
        <authorList>
            <person name="Ward R.D."/>
            <person name="Stajich J.E."/>
            <person name="Johansen J.R."/>
            <person name="Huntemann M."/>
            <person name="Clum A."/>
            <person name="Foster B."/>
            <person name="Foster B."/>
            <person name="Roux S."/>
            <person name="Palaniappan K."/>
            <person name="Varghese N."/>
            <person name="Mukherjee S."/>
            <person name="Reddy T.B.K."/>
            <person name="Daum C."/>
            <person name="Copeland A."/>
            <person name="Chen I.A."/>
            <person name="Ivanova N.N."/>
            <person name="Kyrpides N.C."/>
            <person name="Shapiro N."/>
            <person name="Eloe-Fadrosh E.A."/>
            <person name="Pietrasiak N."/>
        </authorList>
    </citation>
    <scope>NUCLEOTIDE SEQUENCE</scope>
    <source>
        <strain evidence="1">JT2-VF2</strain>
    </source>
</reference>
<evidence type="ECO:0000313" key="2">
    <source>
        <dbReference type="Proteomes" id="UP000715781"/>
    </source>
</evidence>
<dbReference type="AlphaFoldDB" id="A0A951UJU8"/>
<evidence type="ECO:0000313" key="1">
    <source>
        <dbReference type="EMBL" id="MBW4564725.1"/>
    </source>
</evidence>
<accession>A0A951UJU8</accession>
<comment type="caution">
    <text evidence="1">The sequence shown here is derived from an EMBL/GenBank/DDBJ whole genome shotgun (WGS) entry which is preliminary data.</text>
</comment>
<proteinExistence type="predicted"/>
<sequence length="46" mass="5387">MSNNDEPENFVGDRSNFNLDKIRIEIPGDQKPTYQERIPFVYNPMG</sequence>
<name>A0A951UJU8_9NOST</name>
<reference evidence="1" key="1">
    <citation type="submission" date="2021-05" db="EMBL/GenBank/DDBJ databases">
        <authorList>
            <person name="Pietrasiak N."/>
            <person name="Ward R."/>
            <person name="Stajich J.E."/>
            <person name="Kurbessoian T."/>
        </authorList>
    </citation>
    <scope>NUCLEOTIDE SEQUENCE</scope>
    <source>
        <strain evidence="1">JT2-VF2</strain>
    </source>
</reference>
<protein>
    <submittedName>
        <fullName evidence="1">Uncharacterized protein</fullName>
    </submittedName>
</protein>
<dbReference type="EMBL" id="JAHHHN010000025">
    <property type="protein sequence ID" value="MBW4564725.1"/>
    <property type="molecule type" value="Genomic_DNA"/>
</dbReference>
<gene>
    <name evidence="1" type="ORF">KME32_27100</name>
</gene>
<dbReference type="Proteomes" id="UP000715781">
    <property type="component" value="Unassembled WGS sequence"/>
</dbReference>
<organism evidence="1 2">
    <name type="scientific">Mojavia pulchra JT2-VF2</name>
    <dbReference type="NCBI Taxonomy" id="287848"/>
    <lineage>
        <taxon>Bacteria</taxon>
        <taxon>Bacillati</taxon>
        <taxon>Cyanobacteriota</taxon>
        <taxon>Cyanophyceae</taxon>
        <taxon>Nostocales</taxon>
        <taxon>Nostocaceae</taxon>
    </lineage>
</organism>